<feature type="region of interest" description="Disordered" evidence="8">
    <location>
        <begin position="1"/>
        <end position="127"/>
    </location>
</feature>
<keyword evidence="2" id="KW-0723">Serine/threonine-protein kinase</keyword>
<dbReference type="PROSITE" id="PS00107">
    <property type="entry name" value="PROTEIN_KINASE_ATP"/>
    <property type="match status" value="1"/>
</dbReference>
<dbReference type="GO" id="GO:0004674">
    <property type="term" value="F:protein serine/threonine kinase activity"/>
    <property type="evidence" value="ECO:0007669"/>
    <property type="project" value="UniProtKB-KW"/>
</dbReference>
<sequence length="1798" mass="191438">METATRYQPRVRTQSFLDRERNDMPDDSEGDSSESIARRKYQRTAPDSDNNTFRKPSLPASASRPPGLDRRPSLSNRRRSTLRENIRVPSGPREFPSPGKRLGSTSSGINPTPLATLGESTNAPAQRSFLPQSNSAAFFSNSKTSALVNADNSSFSFGGNHNQHSSTEETDSPTTPAERASNGFDFVPTMTFDDFQNSITDPNWTSPLLSEFPTHSGGRALPKEDTESGMPRSGGFVTRPGLLRKEDTAGGEGGASGTGRTQSFRRRISAMPASRNASGYPQATTATSQQPQTSVSQPNLSFRTRRQSNMPQTAAASIQPPPAEAGARPPRKSVGPGVLTNMMEGRKPSALQPQPATLLDSGIKPAMSRTSSLTGKARRTTMGPAAPAGAEAPMKGSTLTATTQSRANKVKSLQPPPRQPQSQNQAQDPDTPRGSNREYHAARSNRELNGAHTPSSSGNKRQSTVSGRASGLGARTISPTDARRLKRMSMLNAQAPPMPTAGLNPTKGQPSPPLQQQEEVQHNFWAVKPEMPRLTQPSPSLIPRKMSADTPSSANSARGSPIENGSRSMYSGSFPSTTAFSGGGGGGAGGVPLSAKSSYQSLLSIQSGSTSRLPTPKPRNVHSSNASRYEDREAGFVPPVPAIPKAYESPNEVHEQQPFFSGSLKSSHSILSDPGTDGLDFRFDGNPMPLPPTAGSGLTPRGSMDLPAPSTSLQHETPRKPSNHQHNRSITIATAGPTGNPLGGKPPGRPQPLDQGGRKNAKLQPLRLPPLNLMPINTPTTNKIAGLPHPSMEVDDREGYASTQTPEPTARRRTNNKTPSTPMTASKATFFSRRQDEGTAAGKLRSSTSYYALRDLASPRMGREGGGGGDAGGRSFYDDSDAETLGSMGVPIPGAGANGNGLGGTKPRSAITPFASGSLPKQSGEFARLRGRPSGEYYGGDEYDLGSYESMMGQSAQQAKNVQGARPKTSGAVAGGKVEGLGTPGSVMMMAESPPELLSPLGAVEGKKEKEGGVGGGLRRKLSLGWRRSSSKGATHAENTKASPQQQYAQVAESGGEKEKVGTRLQKRQSEMPPPMLPASAGQQWGGEGTVSARPSLETARRKSGMLPTNGEVEQQQNAVPNGGAAKTRALHSEQPQPVPPAATRSSSWAASTFGTSSSNNKAAGPIGKPSVVPARHKLTASTISALVKDKDDLAADEDMRRLSQKRKDVDTAAKESEALKLRAVARTPVSPEKVLQDRGTVLNIFERGEIVEYERAGVYFAGAKGAKKIIGSLSPSPTTTTSSSSDNKDGSAAAKAGNYGYDDERGDYNIVMGDHLAYRYEVVDLLGKGSFGQVVRCVDHKEGGVVAVKIIRNKKRFHQQALVEVGILGRLGEWDPDGAHATLSITTSFYFRSHLCIVTPCLSINLYEFIRAHNFNGFPLTLIRRFARQLLACLVLLQTKHIIHCDLKPENILLCEARKADVRVIDFGSSCREEEKVYTYIQSRFYRSPEVILGSSYGLGIDMWSLGCILAELWTGYPLFPGENEQEQLACIMEIFGPPDRHLVERCTRKKLFFDSVGKPRVTVSSKGRRRRPSSKTLQQALKTEDEAFVDFVARCLRWDPDRRMKASEAVGHPFVTGLGLHQRAGIPEEARRGGARVRSSAAVVPATNGGSPTKRKEGNAFAQTGNTTTVTPAKEQRRALPETPQTALRNGASANNGGINTSQQGSPSKATMPSNYRRHSTVASAGAAVAGSKRASNGAVLGHAAGVANQQGLQSQQRLGSMGTLAGGSNGNLAQMAARESMGGAFAAAGQGRWRS</sequence>
<dbReference type="CDD" id="cd14210">
    <property type="entry name" value="PKc_DYRK"/>
    <property type="match status" value="1"/>
</dbReference>
<dbReference type="InterPro" id="IPR017441">
    <property type="entry name" value="Protein_kinase_ATP_BS"/>
</dbReference>
<feature type="compositionally biased region" description="Polar residues" evidence="8">
    <location>
        <begin position="452"/>
        <end position="467"/>
    </location>
</feature>
<keyword evidence="4 7" id="KW-0547">Nucleotide-binding</keyword>
<reference evidence="10 11" key="1">
    <citation type="submission" date="2017-03" db="EMBL/GenBank/DDBJ databases">
        <title>Genomes of endolithic fungi from Antarctica.</title>
        <authorList>
            <person name="Coleine C."/>
            <person name="Masonjones S."/>
            <person name="Stajich J.E."/>
        </authorList>
    </citation>
    <scope>NUCLEOTIDE SEQUENCE [LARGE SCALE GENOMIC DNA]</scope>
    <source>
        <strain evidence="10 11">CCFEE 5184</strain>
    </source>
</reference>
<feature type="compositionally biased region" description="Polar residues" evidence="8">
    <location>
        <begin position="45"/>
        <end position="54"/>
    </location>
</feature>
<evidence type="ECO:0000259" key="9">
    <source>
        <dbReference type="PROSITE" id="PS50011"/>
    </source>
</evidence>
<comment type="caution">
    <text evidence="10">The sequence shown here is derived from an EMBL/GenBank/DDBJ whole genome shotgun (WGS) entry which is preliminary data.</text>
</comment>
<feature type="domain" description="Protein kinase" evidence="9">
    <location>
        <begin position="1321"/>
        <end position="1617"/>
    </location>
</feature>
<dbReference type="Gene3D" id="3.30.200.20">
    <property type="entry name" value="Phosphorylase Kinase, domain 1"/>
    <property type="match status" value="1"/>
</dbReference>
<keyword evidence="11" id="KW-1185">Reference proteome</keyword>
<evidence type="ECO:0000256" key="8">
    <source>
        <dbReference type="SAM" id="MobiDB-lite"/>
    </source>
</evidence>
<dbReference type="EMBL" id="NAJQ01000010">
    <property type="protein sequence ID" value="TKA83369.1"/>
    <property type="molecule type" value="Genomic_DNA"/>
</dbReference>
<feature type="compositionally biased region" description="Polar residues" evidence="8">
    <location>
        <begin position="118"/>
        <end position="127"/>
    </location>
</feature>
<dbReference type="GO" id="GO:0005737">
    <property type="term" value="C:cytoplasm"/>
    <property type="evidence" value="ECO:0007669"/>
    <property type="project" value="TreeGrafter"/>
</dbReference>
<feature type="compositionally biased region" description="Low complexity" evidence="8">
    <location>
        <begin position="663"/>
        <end position="672"/>
    </location>
</feature>
<feature type="compositionally biased region" description="Polar residues" evidence="8">
    <location>
        <begin position="155"/>
        <end position="164"/>
    </location>
</feature>
<feature type="region of interest" description="Disordered" evidence="8">
    <location>
        <begin position="1120"/>
        <end position="1171"/>
    </location>
</feature>
<organism evidence="10 11">
    <name type="scientific">Friedmanniomyces simplex</name>
    <dbReference type="NCBI Taxonomy" id="329884"/>
    <lineage>
        <taxon>Eukaryota</taxon>
        <taxon>Fungi</taxon>
        <taxon>Dikarya</taxon>
        <taxon>Ascomycota</taxon>
        <taxon>Pezizomycotina</taxon>
        <taxon>Dothideomycetes</taxon>
        <taxon>Dothideomycetidae</taxon>
        <taxon>Mycosphaerellales</taxon>
        <taxon>Teratosphaeriaceae</taxon>
        <taxon>Friedmanniomyces</taxon>
    </lineage>
</organism>
<dbReference type="PANTHER" id="PTHR24058">
    <property type="entry name" value="DUAL SPECIFICITY PROTEIN KINASE"/>
    <property type="match status" value="1"/>
</dbReference>
<feature type="region of interest" description="Disordered" evidence="8">
    <location>
        <begin position="494"/>
        <end position="570"/>
    </location>
</feature>
<feature type="region of interest" description="Disordered" evidence="8">
    <location>
        <begin position="1007"/>
        <end position="1108"/>
    </location>
</feature>
<feature type="compositionally biased region" description="Low complexity" evidence="8">
    <location>
        <begin position="281"/>
        <end position="298"/>
    </location>
</feature>
<proteinExistence type="inferred from homology"/>
<dbReference type="SUPFAM" id="SSF56112">
    <property type="entry name" value="Protein kinase-like (PK-like)"/>
    <property type="match status" value="1"/>
</dbReference>
<evidence type="ECO:0000256" key="6">
    <source>
        <dbReference type="ARBA" id="ARBA00022840"/>
    </source>
</evidence>
<dbReference type="GO" id="GO:0005524">
    <property type="term" value="F:ATP binding"/>
    <property type="evidence" value="ECO:0007669"/>
    <property type="project" value="UniProtKB-UniRule"/>
</dbReference>
<feature type="compositionally biased region" description="Basic and acidic residues" evidence="8">
    <location>
        <begin position="435"/>
        <end position="446"/>
    </location>
</feature>
<keyword evidence="5" id="KW-0418">Kinase</keyword>
<feature type="region of interest" description="Disordered" evidence="8">
    <location>
        <begin position="1632"/>
        <end position="1716"/>
    </location>
</feature>
<dbReference type="SMART" id="SM00220">
    <property type="entry name" value="S_TKc"/>
    <property type="match status" value="1"/>
</dbReference>
<name>A0A4V6WLD3_9PEZI</name>
<feature type="binding site" evidence="7">
    <location>
        <position position="1350"/>
    </location>
    <ligand>
        <name>ATP</name>
        <dbReference type="ChEBI" id="CHEBI:30616"/>
    </ligand>
</feature>
<feature type="region of interest" description="Disordered" evidence="8">
    <location>
        <begin position="663"/>
        <end position="824"/>
    </location>
</feature>
<feature type="compositionally biased region" description="Low complexity" evidence="8">
    <location>
        <begin position="1023"/>
        <end position="1033"/>
    </location>
</feature>
<evidence type="ECO:0000313" key="10">
    <source>
        <dbReference type="EMBL" id="TKA83369.1"/>
    </source>
</evidence>
<evidence type="ECO:0000256" key="3">
    <source>
        <dbReference type="ARBA" id="ARBA00022679"/>
    </source>
</evidence>
<dbReference type="InterPro" id="IPR050494">
    <property type="entry name" value="Ser_Thr_dual-spec_kinase"/>
</dbReference>
<feature type="compositionally biased region" description="Polar residues" evidence="8">
    <location>
        <begin position="397"/>
        <end position="407"/>
    </location>
</feature>
<feature type="compositionally biased region" description="Polar residues" evidence="8">
    <location>
        <begin position="299"/>
        <end position="316"/>
    </location>
</feature>
<feature type="compositionally biased region" description="Polar residues" evidence="8">
    <location>
        <begin position="506"/>
        <end position="518"/>
    </location>
</feature>
<evidence type="ECO:0000256" key="2">
    <source>
        <dbReference type="ARBA" id="ARBA00022527"/>
    </source>
</evidence>
<dbReference type="STRING" id="329884.A0A4V6WLD3"/>
<feature type="compositionally biased region" description="Polar residues" evidence="8">
    <location>
        <begin position="1040"/>
        <end position="1049"/>
    </location>
</feature>
<evidence type="ECO:0000256" key="7">
    <source>
        <dbReference type="PROSITE-ProRule" id="PRU10141"/>
    </source>
</evidence>
<feature type="compositionally biased region" description="Polar residues" evidence="8">
    <location>
        <begin position="1663"/>
        <end position="1673"/>
    </location>
</feature>
<feature type="compositionally biased region" description="Low complexity" evidence="8">
    <location>
        <begin position="420"/>
        <end position="429"/>
    </location>
</feature>
<feature type="region of interest" description="Disordered" evidence="8">
    <location>
        <begin position="1272"/>
        <end position="1295"/>
    </location>
</feature>
<evidence type="ECO:0000256" key="4">
    <source>
        <dbReference type="ARBA" id="ARBA00022741"/>
    </source>
</evidence>
<feature type="compositionally biased region" description="Low complexity" evidence="8">
    <location>
        <begin position="1275"/>
        <end position="1295"/>
    </location>
</feature>
<keyword evidence="3" id="KW-0808">Transferase</keyword>
<feature type="compositionally biased region" description="Polar residues" evidence="8">
    <location>
        <begin position="1685"/>
        <end position="1716"/>
    </location>
</feature>
<evidence type="ECO:0000313" key="11">
    <source>
        <dbReference type="Proteomes" id="UP000309340"/>
    </source>
</evidence>
<comment type="similarity">
    <text evidence="1">Belongs to the protein kinase superfamily. CMGC Ser/Thr protein kinase family. MNB/DYRK subfamily.</text>
</comment>
<accession>A0A4V6WLD3</accession>
<dbReference type="InterPro" id="IPR008271">
    <property type="entry name" value="Ser/Thr_kinase_AS"/>
</dbReference>
<evidence type="ECO:0000256" key="5">
    <source>
        <dbReference type="ARBA" id="ARBA00022777"/>
    </source>
</evidence>
<dbReference type="InterPro" id="IPR000719">
    <property type="entry name" value="Prot_kinase_dom"/>
</dbReference>
<evidence type="ECO:0000256" key="1">
    <source>
        <dbReference type="ARBA" id="ARBA00008867"/>
    </source>
</evidence>
<feature type="compositionally biased region" description="Low complexity" evidence="8">
    <location>
        <begin position="1142"/>
        <end position="1153"/>
    </location>
</feature>
<keyword evidence="6 7" id="KW-0067">ATP-binding</keyword>
<dbReference type="InterPro" id="IPR011009">
    <property type="entry name" value="Kinase-like_dom_sf"/>
</dbReference>
<dbReference type="PANTHER" id="PTHR24058:SF22">
    <property type="entry name" value="DUAL SPECIFICITY TYROSINE-PHOSPHORYLATION-REGULATED KINASE 4"/>
    <property type="match status" value="1"/>
</dbReference>
<dbReference type="PROSITE" id="PS50011">
    <property type="entry name" value="PROTEIN_KINASE_DOM"/>
    <property type="match status" value="1"/>
</dbReference>
<feature type="region of interest" description="Disordered" evidence="8">
    <location>
        <begin position="215"/>
        <end position="482"/>
    </location>
</feature>
<feature type="compositionally biased region" description="Polar residues" evidence="8">
    <location>
        <begin position="549"/>
        <end position="570"/>
    </location>
</feature>
<gene>
    <name evidence="10" type="ORF">B0A55_01033</name>
</gene>
<dbReference type="PROSITE" id="PS00108">
    <property type="entry name" value="PROTEIN_KINASE_ST"/>
    <property type="match status" value="1"/>
</dbReference>
<dbReference type="GO" id="GO:0005856">
    <property type="term" value="C:cytoskeleton"/>
    <property type="evidence" value="ECO:0007669"/>
    <property type="project" value="TreeGrafter"/>
</dbReference>
<dbReference type="Pfam" id="PF00069">
    <property type="entry name" value="Pkinase"/>
    <property type="match status" value="1"/>
</dbReference>
<feature type="compositionally biased region" description="Low complexity" evidence="8">
    <location>
        <begin position="383"/>
        <end position="393"/>
    </location>
</feature>
<dbReference type="Proteomes" id="UP000309340">
    <property type="component" value="Unassembled WGS sequence"/>
</dbReference>
<dbReference type="OrthoDB" id="9332038at2759"/>
<feature type="region of interest" description="Disordered" evidence="8">
    <location>
        <begin position="606"/>
        <end position="636"/>
    </location>
</feature>
<protein>
    <recommendedName>
        <fullName evidence="9">Protein kinase domain-containing protein</fullName>
    </recommendedName>
</protein>
<dbReference type="Gene3D" id="1.10.510.10">
    <property type="entry name" value="Transferase(Phosphotransferase) domain 1"/>
    <property type="match status" value="1"/>
</dbReference>
<feature type="region of interest" description="Disordered" evidence="8">
    <location>
        <begin position="155"/>
        <end position="181"/>
    </location>
</feature>